<gene>
    <name evidence="2" type="ORF">EDC25_104119</name>
</gene>
<dbReference type="Pfam" id="PF14559">
    <property type="entry name" value="TPR_19"/>
    <property type="match status" value="1"/>
</dbReference>
<dbReference type="EMBL" id="SMAF01000004">
    <property type="protein sequence ID" value="TCT00129.1"/>
    <property type="molecule type" value="Genomic_DNA"/>
</dbReference>
<dbReference type="Gene3D" id="1.25.40.10">
    <property type="entry name" value="Tetratricopeptide repeat domain"/>
    <property type="match status" value="3"/>
</dbReference>
<dbReference type="InterPro" id="IPR019734">
    <property type="entry name" value="TPR_rpt"/>
</dbReference>
<protein>
    <submittedName>
        <fullName evidence="2">Tetratricopeptide repeat protein</fullName>
    </submittedName>
</protein>
<dbReference type="Pfam" id="PF13432">
    <property type="entry name" value="TPR_16"/>
    <property type="match status" value="3"/>
</dbReference>
<feature type="repeat" description="TPR" evidence="1">
    <location>
        <begin position="119"/>
        <end position="152"/>
    </location>
</feature>
<dbReference type="InterPro" id="IPR012668">
    <property type="entry name" value="CHP02466"/>
</dbReference>
<keyword evidence="1" id="KW-0802">TPR repeat</keyword>
<proteinExistence type="predicted"/>
<dbReference type="InterPro" id="IPR011990">
    <property type="entry name" value="TPR-like_helical_dom_sf"/>
</dbReference>
<dbReference type="PANTHER" id="PTHR12558:SF13">
    <property type="entry name" value="CELL DIVISION CYCLE PROTEIN 27 HOMOLOG"/>
    <property type="match status" value="1"/>
</dbReference>
<dbReference type="Pfam" id="PF13759">
    <property type="entry name" value="2OG-FeII_Oxy_5"/>
    <property type="match status" value="1"/>
</dbReference>
<sequence length="567" mass="61378">MAGQRLDATQAVRFLQAQRLLQAGQPAEALRIAAALSSEVPRAADAWQLLGMCLAANDRPGEADSAFQRALALLPDNPVLARNYGVFLARYGRTLRVQGELESAEQVLRRALALREAPLSVWIDLGTVLRSLGRIDEALEAYRHAELLTAQRGEPLPEVQDAINGVLADAGRTAEALAGARKLVAAHPAHAAGHETLSHLLWENGAELAPGEDPLAEFRTAAAAQPGNRALQLAFTRMLLATRRPEEALAVLKPLRHRDPDDPVLAWFAADAQDALRHHAEAGALYAAASRTSLGALPAFLNARARHAFRCGDVELAQRCAGQAVAQAPDDQDAWSLLGLAWRLTANEKEHWLCDYETLVGYMAIDPPPGFGDLEDFLQELAEALHPMHNASREPVSQSVRGGTQTAGRLFGRDVAVIGAAESALRAAVERWLSVLPDDPSHPFLSRKQGGVRFVGSWSVRLNASGHHSNHIHSSGWASSAFYVALPRHVFAGDDPGHAGWIQFGQPLEDLGLDLPPRRVIRPRPGHLALFPSYLWHGTVPFEDTEPRLTIAFDMQPSTRRGTAGGV</sequence>
<dbReference type="SUPFAM" id="SSF51197">
    <property type="entry name" value="Clavaminate synthase-like"/>
    <property type="match status" value="1"/>
</dbReference>
<dbReference type="RefSeq" id="WP_123523173.1">
    <property type="nucleotide sequence ID" value="NZ_JBHLWF010000088.1"/>
</dbReference>
<name>A0A4S3KYA3_9GAMM</name>
<keyword evidence="3" id="KW-1185">Reference proteome</keyword>
<dbReference type="SMART" id="SM00028">
    <property type="entry name" value="TPR"/>
    <property type="match status" value="4"/>
</dbReference>
<dbReference type="PANTHER" id="PTHR12558">
    <property type="entry name" value="CELL DIVISION CYCLE 16,23,27"/>
    <property type="match status" value="1"/>
</dbReference>
<dbReference type="OrthoDB" id="549777at2"/>
<evidence type="ECO:0000313" key="3">
    <source>
        <dbReference type="Proteomes" id="UP000294599"/>
    </source>
</evidence>
<reference evidence="2 3" key="1">
    <citation type="submission" date="2019-03" db="EMBL/GenBank/DDBJ databases">
        <title>Genomic Encyclopedia of Type Strains, Phase IV (KMG-IV): sequencing the most valuable type-strain genomes for metagenomic binning, comparative biology and taxonomic classification.</title>
        <authorList>
            <person name="Goeker M."/>
        </authorList>
    </citation>
    <scope>NUCLEOTIDE SEQUENCE [LARGE SCALE GENOMIC DNA]</scope>
    <source>
        <strain evidence="2 3">DSM 21944</strain>
    </source>
</reference>
<evidence type="ECO:0000313" key="2">
    <source>
        <dbReference type="EMBL" id="TCT00129.1"/>
    </source>
</evidence>
<dbReference type="AlphaFoldDB" id="A0A4S3KYA3"/>
<dbReference type="Proteomes" id="UP000294599">
    <property type="component" value="Unassembled WGS sequence"/>
</dbReference>
<dbReference type="SUPFAM" id="SSF48452">
    <property type="entry name" value="TPR-like"/>
    <property type="match status" value="2"/>
</dbReference>
<comment type="caution">
    <text evidence="2">The sequence shown here is derived from an EMBL/GenBank/DDBJ whole genome shotgun (WGS) entry which is preliminary data.</text>
</comment>
<accession>A0A4S3KYA3</accession>
<evidence type="ECO:0000256" key="1">
    <source>
        <dbReference type="PROSITE-ProRule" id="PRU00339"/>
    </source>
</evidence>
<dbReference type="Gene3D" id="2.60.120.620">
    <property type="entry name" value="q2cbj1_9rhob like domain"/>
    <property type="match status" value="1"/>
</dbReference>
<dbReference type="PROSITE" id="PS50005">
    <property type="entry name" value="TPR"/>
    <property type="match status" value="2"/>
</dbReference>
<organism evidence="2 3">
    <name type="scientific">Pseudofulvimonas gallinarii</name>
    <dbReference type="NCBI Taxonomy" id="634155"/>
    <lineage>
        <taxon>Bacteria</taxon>
        <taxon>Pseudomonadati</taxon>
        <taxon>Pseudomonadota</taxon>
        <taxon>Gammaproteobacteria</taxon>
        <taxon>Lysobacterales</taxon>
        <taxon>Rhodanobacteraceae</taxon>
        <taxon>Pseudofulvimonas</taxon>
    </lineage>
</organism>
<feature type="repeat" description="TPR" evidence="1">
    <location>
        <begin position="44"/>
        <end position="77"/>
    </location>
</feature>